<feature type="domain" description="NAD-dependent epimerase/dehydratase" evidence="1">
    <location>
        <begin position="4"/>
        <end position="221"/>
    </location>
</feature>
<evidence type="ECO:0000313" key="2">
    <source>
        <dbReference type="EMBL" id="CAB4539800.1"/>
    </source>
</evidence>
<evidence type="ECO:0000313" key="4">
    <source>
        <dbReference type="EMBL" id="CAB4801566.1"/>
    </source>
</evidence>
<dbReference type="GO" id="GO:0004029">
    <property type="term" value="F:aldehyde dehydrogenase (NAD+) activity"/>
    <property type="evidence" value="ECO:0007669"/>
    <property type="project" value="TreeGrafter"/>
</dbReference>
<evidence type="ECO:0000259" key="1">
    <source>
        <dbReference type="Pfam" id="PF01370"/>
    </source>
</evidence>
<dbReference type="SUPFAM" id="SSF51735">
    <property type="entry name" value="NAD(P)-binding Rossmann-fold domains"/>
    <property type="match status" value="1"/>
</dbReference>
<organism evidence="4">
    <name type="scientific">freshwater metagenome</name>
    <dbReference type="NCBI Taxonomy" id="449393"/>
    <lineage>
        <taxon>unclassified sequences</taxon>
        <taxon>metagenomes</taxon>
        <taxon>ecological metagenomes</taxon>
    </lineage>
</organism>
<dbReference type="PANTHER" id="PTHR48079:SF6">
    <property type="entry name" value="NAD(P)-BINDING DOMAIN-CONTAINING PROTEIN-RELATED"/>
    <property type="match status" value="1"/>
</dbReference>
<dbReference type="Gene3D" id="3.40.50.720">
    <property type="entry name" value="NAD(P)-binding Rossmann-like Domain"/>
    <property type="match status" value="1"/>
</dbReference>
<dbReference type="InterPro" id="IPR001509">
    <property type="entry name" value="Epimerase_deHydtase"/>
</dbReference>
<dbReference type="Pfam" id="PF01370">
    <property type="entry name" value="Epimerase"/>
    <property type="match status" value="1"/>
</dbReference>
<dbReference type="AlphaFoldDB" id="A0A6J6Y2J9"/>
<dbReference type="GO" id="GO:0005737">
    <property type="term" value="C:cytoplasm"/>
    <property type="evidence" value="ECO:0007669"/>
    <property type="project" value="TreeGrafter"/>
</dbReference>
<reference evidence="4" key="1">
    <citation type="submission" date="2020-05" db="EMBL/GenBank/DDBJ databases">
        <authorList>
            <person name="Chiriac C."/>
            <person name="Salcher M."/>
            <person name="Ghai R."/>
            <person name="Kavagutti S V."/>
        </authorList>
    </citation>
    <scope>NUCLEOTIDE SEQUENCE</scope>
</reference>
<dbReference type="InterPro" id="IPR051783">
    <property type="entry name" value="NAD(P)-dependent_oxidoreduct"/>
</dbReference>
<proteinExistence type="predicted"/>
<gene>
    <name evidence="2" type="ORF">UFOPK1446_00344</name>
    <name evidence="3" type="ORF">UFOPK1939_00064</name>
    <name evidence="4" type="ORF">UFOPK3024_00635</name>
</gene>
<dbReference type="PANTHER" id="PTHR48079">
    <property type="entry name" value="PROTEIN YEEZ"/>
    <property type="match status" value="1"/>
</dbReference>
<dbReference type="InterPro" id="IPR036291">
    <property type="entry name" value="NAD(P)-bd_dom_sf"/>
</dbReference>
<accession>A0A6J6Y2J9</accession>
<name>A0A6J6Y2J9_9ZZZZ</name>
<dbReference type="EMBL" id="CAFAAK010000120">
    <property type="protein sequence ID" value="CAB4801566.1"/>
    <property type="molecule type" value="Genomic_DNA"/>
</dbReference>
<sequence>MKLLILGCGNAGLEVATRAKALGWDVVATTTRESRIAEIEQVADKGLVVRGADLEAVKAAAADCDAILVSVSPPIMQSRTIEEREQSYRDVLVESCKSSVQACPRVVFMSSISVYADGLQGDGDLIDETTPRSTSDEPSTVYYSLAEDAVLSSPGGTVLRLADIYGHPRDIDFTARVKLAHEHMGGSVSFAGDGRLHRVHVEDVADALLFVLEHDLTGAYNCVPDLAPSPTNKEAFDRLADESGQPHLEFRGELKTPMKQVSSKKLRDAGFVFQHPDDVIS</sequence>
<protein>
    <submittedName>
        <fullName evidence="4">Unannotated protein</fullName>
    </submittedName>
</protein>
<dbReference type="EMBL" id="CAEZSO010000049">
    <property type="protein sequence ID" value="CAB4539800.1"/>
    <property type="molecule type" value="Genomic_DNA"/>
</dbReference>
<dbReference type="EMBL" id="CAEZVF010000005">
    <property type="protein sequence ID" value="CAB4614109.1"/>
    <property type="molecule type" value="Genomic_DNA"/>
</dbReference>
<evidence type="ECO:0000313" key="3">
    <source>
        <dbReference type="EMBL" id="CAB4614109.1"/>
    </source>
</evidence>